<dbReference type="AlphaFoldDB" id="A0A0G1EUF9"/>
<proteinExistence type="predicted"/>
<evidence type="ECO:0000256" key="1">
    <source>
        <dbReference type="SAM" id="Phobius"/>
    </source>
</evidence>
<dbReference type="STRING" id="1618446.UV61_C0008G0114"/>
<keyword evidence="1" id="KW-0812">Transmembrane</keyword>
<evidence type="ECO:0000313" key="2">
    <source>
        <dbReference type="EMBL" id="KKS86661.1"/>
    </source>
</evidence>
<dbReference type="InterPro" id="IPR013783">
    <property type="entry name" value="Ig-like_fold"/>
</dbReference>
<evidence type="ECO:0000313" key="3">
    <source>
        <dbReference type="Proteomes" id="UP000034050"/>
    </source>
</evidence>
<dbReference type="Gene3D" id="2.60.40.10">
    <property type="entry name" value="Immunoglobulins"/>
    <property type="match status" value="1"/>
</dbReference>
<reference evidence="2 3" key="1">
    <citation type="journal article" date="2015" name="Nature">
        <title>rRNA introns, odd ribosomes, and small enigmatic genomes across a large radiation of phyla.</title>
        <authorList>
            <person name="Brown C.T."/>
            <person name="Hug L.A."/>
            <person name="Thomas B.C."/>
            <person name="Sharon I."/>
            <person name="Castelle C.J."/>
            <person name="Singh A."/>
            <person name="Wilkins M.J."/>
            <person name="Williams K.H."/>
            <person name="Banfield J.F."/>
        </authorList>
    </citation>
    <scope>NUCLEOTIDE SEQUENCE [LARGE SCALE GENOMIC DNA]</scope>
</reference>
<accession>A0A0G1EUF9</accession>
<dbReference type="Proteomes" id="UP000034050">
    <property type="component" value="Unassembled WGS sequence"/>
</dbReference>
<dbReference type="EMBL" id="LCFD01000008">
    <property type="protein sequence ID" value="KKS86661.1"/>
    <property type="molecule type" value="Genomic_DNA"/>
</dbReference>
<comment type="caution">
    <text evidence="2">The sequence shown here is derived from an EMBL/GenBank/DDBJ whole genome shotgun (WGS) entry which is preliminary data.</text>
</comment>
<sequence>MNKDTLVATVIGFGLGLVAAIALWVVPRILPKITTPQPAKQIVSASPTTLGNETTSFEITSVRDGQIVKDKTVKLEGKALGAQFVVITTPTDNQVATPSSDGSFNISLTLNEGGNGISVTSFKTESRETQDLFVYYFTEGI</sequence>
<evidence type="ECO:0008006" key="4">
    <source>
        <dbReference type="Google" id="ProtNLM"/>
    </source>
</evidence>
<organism evidence="2 3">
    <name type="scientific">Candidatus Gottesmanbacteria bacterium GW2011_GWB1_43_11</name>
    <dbReference type="NCBI Taxonomy" id="1618446"/>
    <lineage>
        <taxon>Bacteria</taxon>
        <taxon>Candidatus Gottesmaniibacteriota</taxon>
    </lineage>
</organism>
<protein>
    <recommendedName>
        <fullName evidence="4">Polymorphic outer membrane protein</fullName>
    </recommendedName>
</protein>
<gene>
    <name evidence="2" type="ORF">UV61_C0008G0114</name>
</gene>
<name>A0A0G1EUF9_9BACT</name>
<keyword evidence="1" id="KW-0472">Membrane</keyword>
<keyword evidence="1" id="KW-1133">Transmembrane helix</keyword>
<feature type="transmembrane region" description="Helical" evidence="1">
    <location>
        <begin position="6"/>
        <end position="26"/>
    </location>
</feature>